<evidence type="ECO:0000313" key="2">
    <source>
        <dbReference type="EMBL" id="CUH70718.1"/>
    </source>
</evidence>
<dbReference type="EMBL" id="CYSB01000025">
    <property type="protein sequence ID" value="CUH65882.1"/>
    <property type="molecule type" value="Genomic_DNA"/>
</dbReference>
<protein>
    <submittedName>
        <fullName evidence="2">Uncharacterized protein</fullName>
    </submittedName>
</protein>
<dbReference type="AlphaFoldDB" id="A0A0N7LVC1"/>
<reference evidence="1 3" key="2">
    <citation type="submission" date="2015-09" db="EMBL/GenBank/DDBJ databases">
        <authorList>
            <person name="Rodrigo-Torres L."/>
            <person name="Arahal D.R."/>
        </authorList>
    </citation>
    <scope>NUCLEOTIDE SEQUENCE [LARGE SCALE GENOMIC DNA]</scope>
    <source>
        <strain evidence="1 3">CECT 5118</strain>
    </source>
</reference>
<dbReference type="Proteomes" id="UP000051086">
    <property type="component" value="Unassembled WGS sequence"/>
</dbReference>
<dbReference type="Proteomes" id="UP000051887">
    <property type="component" value="Unassembled WGS sequence"/>
</dbReference>
<sequence>MLPTLKLHSDADVLKHSSLVRGMTLALRYANETGGIGLTQSGSFNRKFVHWAAEHFEWPDYTATELFEMNKVLDEYKMPPLFPVHGLLRHLKLLRRYKGKLVATKKGREMAEASDVFFDLTAPVYLYRFIHDERIEARGGPLGNWDIFLNVINVEARAGCTLAHLLKTLYGWEEKDRYDPEHSDMRFALKFCVLQPLCWLGLLWEDREGLRIWDDGTFYKTPLWHAALKLETDGQAALRLV</sequence>
<gene>
    <name evidence="1" type="ORF">TL5118_01516</name>
    <name evidence="2" type="ORF">TL5120_00498</name>
</gene>
<reference evidence="2 4" key="1">
    <citation type="submission" date="2015-09" db="EMBL/GenBank/DDBJ databases">
        <authorList>
            <consortium name="Swine Surveillance"/>
        </authorList>
    </citation>
    <scope>NUCLEOTIDE SEQUENCE [LARGE SCALE GENOMIC DNA]</scope>
    <source>
        <strain evidence="2 4">5120</strain>
    </source>
</reference>
<evidence type="ECO:0000313" key="1">
    <source>
        <dbReference type="EMBL" id="CUH65882.1"/>
    </source>
</evidence>
<organism evidence="2 4">
    <name type="scientific">Thalassovita autumnalis</name>
    <dbReference type="NCBI Taxonomy" id="2072972"/>
    <lineage>
        <taxon>Bacteria</taxon>
        <taxon>Pseudomonadati</taxon>
        <taxon>Pseudomonadota</taxon>
        <taxon>Alphaproteobacteria</taxon>
        <taxon>Rhodobacterales</taxon>
        <taxon>Roseobacteraceae</taxon>
        <taxon>Thalassovita</taxon>
    </lineage>
</organism>
<name>A0A0N7LVC1_9RHOB</name>
<evidence type="ECO:0000313" key="4">
    <source>
        <dbReference type="Proteomes" id="UP000051887"/>
    </source>
</evidence>
<dbReference type="RefSeq" id="WP_058242034.1">
    <property type="nucleotide sequence ID" value="NZ_CYSB01000025.1"/>
</dbReference>
<evidence type="ECO:0000313" key="3">
    <source>
        <dbReference type="Proteomes" id="UP000051086"/>
    </source>
</evidence>
<proteinExistence type="predicted"/>
<accession>A0A0N7LVC1</accession>
<dbReference type="EMBL" id="CYSC01000007">
    <property type="protein sequence ID" value="CUH70718.1"/>
    <property type="molecule type" value="Genomic_DNA"/>
</dbReference>
<keyword evidence="3" id="KW-1185">Reference proteome</keyword>